<keyword evidence="1" id="KW-1185">Reference proteome</keyword>
<reference evidence="1" key="1">
    <citation type="journal article" date="2014" name="Nat. Commun.">
        <title>The tobacco genome sequence and its comparison with those of tomato and potato.</title>
        <authorList>
            <person name="Sierro N."/>
            <person name="Battey J.N."/>
            <person name="Ouadi S."/>
            <person name="Bakaher N."/>
            <person name="Bovet L."/>
            <person name="Willig A."/>
            <person name="Goepfert S."/>
            <person name="Peitsch M.C."/>
            <person name="Ivanov N.V."/>
        </authorList>
    </citation>
    <scope>NUCLEOTIDE SEQUENCE [LARGE SCALE GENOMIC DNA]</scope>
</reference>
<sequence>MEYLQREFSQLALNKDFHFHPRCKRLGVMHVCFADDLFMFCRADLKSIKLLQNAFLKFSRASGLQANPDKSSVYIAGINERMKELILEELGYNEGILPFKYLGVSLAPKKLSNQQCWPLVEKITVFLLPKKISKMIEAICRTFMWTGQADISRRALVAWDRVCLPQIMGGLNVINLCNWNKVVIVKHM</sequence>
<evidence type="ECO:0000313" key="1">
    <source>
        <dbReference type="Proteomes" id="UP000790787"/>
    </source>
</evidence>
<proteinExistence type="predicted"/>
<reference evidence="2" key="2">
    <citation type="submission" date="2025-08" db="UniProtKB">
        <authorList>
            <consortium name="RefSeq"/>
        </authorList>
    </citation>
    <scope>IDENTIFICATION</scope>
    <source>
        <tissue evidence="2">Leaf</tissue>
    </source>
</reference>
<accession>A0AC58RPD6</accession>
<organism evidence="1 2">
    <name type="scientific">Nicotiana tabacum</name>
    <name type="common">Common tobacco</name>
    <dbReference type="NCBI Taxonomy" id="4097"/>
    <lineage>
        <taxon>Eukaryota</taxon>
        <taxon>Viridiplantae</taxon>
        <taxon>Streptophyta</taxon>
        <taxon>Embryophyta</taxon>
        <taxon>Tracheophyta</taxon>
        <taxon>Spermatophyta</taxon>
        <taxon>Magnoliopsida</taxon>
        <taxon>eudicotyledons</taxon>
        <taxon>Gunneridae</taxon>
        <taxon>Pentapetalae</taxon>
        <taxon>asterids</taxon>
        <taxon>lamiids</taxon>
        <taxon>Solanales</taxon>
        <taxon>Solanaceae</taxon>
        <taxon>Nicotianoideae</taxon>
        <taxon>Nicotianeae</taxon>
        <taxon>Nicotiana</taxon>
    </lineage>
</organism>
<protein>
    <submittedName>
        <fullName evidence="2">Uncharacterized protein LOC142162167</fullName>
    </submittedName>
</protein>
<dbReference type="Proteomes" id="UP000790787">
    <property type="component" value="Chromosome 7"/>
</dbReference>
<evidence type="ECO:0000313" key="2">
    <source>
        <dbReference type="RefSeq" id="XP_075074592.1"/>
    </source>
</evidence>
<dbReference type="RefSeq" id="XP_075074592.1">
    <property type="nucleotide sequence ID" value="XM_075218491.1"/>
</dbReference>
<gene>
    <name evidence="2" type="primary">LOC142162167</name>
</gene>
<name>A0AC58RPD6_TOBAC</name>